<keyword evidence="3" id="KW-1185">Reference proteome</keyword>
<protein>
    <recommendedName>
        <fullName evidence="1">Retrotransposon gag domain-containing protein</fullName>
    </recommendedName>
</protein>
<comment type="caution">
    <text evidence="2">The sequence shown here is derived from an EMBL/GenBank/DDBJ whole genome shotgun (WGS) entry which is preliminary data.</text>
</comment>
<evidence type="ECO:0000259" key="1">
    <source>
        <dbReference type="Pfam" id="PF03732"/>
    </source>
</evidence>
<dbReference type="AlphaFoldDB" id="A0AAD8P6P2"/>
<proteinExistence type="predicted"/>
<reference evidence="2" key="1">
    <citation type="journal article" date="2023" name="bioRxiv">
        <title>Improved chromosome-level genome assembly for marigold (Tagetes erecta).</title>
        <authorList>
            <person name="Jiang F."/>
            <person name="Yuan L."/>
            <person name="Wang S."/>
            <person name="Wang H."/>
            <person name="Xu D."/>
            <person name="Wang A."/>
            <person name="Fan W."/>
        </authorList>
    </citation>
    <scope>NUCLEOTIDE SEQUENCE</scope>
    <source>
        <strain evidence="2">WSJ</strain>
        <tissue evidence="2">Leaf</tissue>
    </source>
</reference>
<dbReference type="EMBL" id="JAUHHV010000001">
    <property type="protein sequence ID" value="KAK1434359.1"/>
    <property type="molecule type" value="Genomic_DNA"/>
</dbReference>
<evidence type="ECO:0000313" key="2">
    <source>
        <dbReference type="EMBL" id="KAK1434359.1"/>
    </source>
</evidence>
<organism evidence="2 3">
    <name type="scientific">Tagetes erecta</name>
    <name type="common">African marigold</name>
    <dbReference type="NCBI Taxonomy" id="13708"/>
    <lineage>
        <taxon>Eukaryota</taxon>
        <taxon>Viridiplantae</taxon>
        <taxon>Streptophyta</taxon>
        <taxon>Embryophyta</taxon>
        <taxon>Tracheophyta</taxon>
        <taxon>Spermatophyta</taxon>
        <taxon>Magnoliopsida</taxon>
        <taxon>eudicotyledons</taxon>
        <taxon>Gunneridae</taxon>
        <taxon>Pentapetalae</taxon>
        <taxon>asterids</taxon>
        <taxon>campanulids</taxon>
        <taxon>Asterales</taxon>
        <taxon>Asteraceae</taxon>
        <taxon>Asteroideae</taxon>
        <taxon>Heliantheae alliance</taxon>
        <taxon>Tageteae</taxon>
        <taxon>Tagetes</taxon>
    </lineage>
</organism>
<name>A0AAD8P6P2_TARER</name>
<gene>
    <name evidence="2" type="ORF">QVD17_00098</name>
</gene>
<feature type="domain" description="Retrotransposon gag" evidence="1">
    <location>
        <begin position="31"/>
        <end position="101"/>
    </location>
</feature>
<sequence>MWLRQWPTRWIEKVEAVFARSGCALENKVNFATGTLSGPALTWWNRETQHIRLEAANALTWDQFKQLIKRDYCPREEIQKLETEFYHLKMEGSEVEAYTTRAWLPRQGLKLFRMRSDSRTDW</sequence>
<evidence type="ECO:0000313" key="3">
    <source>
        <dbReference type="Proteomes" id="UP001229421"/>
    </source>
</evidence>
<accession>A0AAD8P6P2</accession>
<dbReference type="InterPro" id="IPR005162">
    <property type="entry name" value="Retrotrans_gag_dom"/>
</dbReference>
<dbReference type="Pfam" id="PF03732">
    <property type="entry name" value="Retrotrans_gag"/>
    <property type="match status" value="1"/>
</dbReference>
<dbReference type="Proteomes" id="UP001229421">
    <property type="component" value="Unassembled WGS sequence"/>
</dbReference>